<dbReference type="EMBL" id="CADCTL010000173">
    <property type="protein sequence ID" value="CAA9258270.1"/>
    <property type="molecule type" value="Genomic_DNA"/>
</dbReference>
<accession>A0A6J4IRW0</accession>
<evidence type="ECO:0000313" key="1">
    <source>
        <dbReference type="EMBL" id="CAA9258270.1"/>
    </source>
</evidence>
<dbReference type="InterPro" id="IPR036704">
    <property type="entry name" value="RraA/RraA-like_sf"/>
</dbReference>
<sequence>MAERLFEPADLEALRRWDTPTICNALEIVAPARRGRGFTLKPFTAADPALPPICGVARTGRIRAAAPSGRTREQDRDARLGWYEYVAAADLPTVVVLEDLDETPGIGAFWGEVNTNVHKGLGVLGCVTSGSFRDLDMLAPGFQIIGGAVNPSHAHVHIVDFRGDVVVHGMPCSHEDVVHADRHGAVVIPADAVRAVPAAIDLITRREKVVLDMCKRSDFNIAALREALSKADEIH</sequence>
<dbReference type="Gene3D" id="3.50.30.40">
    <property type="entry name" value="Ribonuclease E inhibitor RraA/RraA-like"/>
    <property type="match status" value="1"/>
</dbReference>
<dbReference type="GO" id="GO:0016740">
    <property type="term" value="F:transferase activity"/>
    <property type="evidence" value="ECO:0007669"/>
    <property type="project" value="UniProtKB-KW"/>
</dbReference>
<dbReference type="AlphaFoldDB" id="A0A6J4IRW0"/>
<gene>
    <name evidence="1" type="ORF">AVDCRST_MAG04-2558</name>
</gene>
<proteinExistence type="predicted"/>
<reference evidence="1" key="1">
    <citation type="submission" date="2020-02" db="EMBL/GenBank/DDBJ databases">
        <authorList>
            <person name="Meier V. D."/>
        </authorList>
    </citation>
    <scope>NUCLEOTIDE SEQUENCE</scope>
    <source>
        <strain evidence="1">AVDCRST_MAG04</strain>
    </source>
</reference>
<name>A0A6J4IRW0_9PROT</name>
<dbReference type="InterPro" id="IPR005493">
    <property type="entry name" value="RraA/RraA-like"/>
</dbReference>
<organism evidence="1">
    <name type="scientific">uncultured Acetobacteraceae bacterium</name>
    <dbReference type="NCBI Taxonomy" id="169975"/>
    <lineage>
        <taxon>Bacteria</taxon>
        <taxon>Pseudomonadati</taxon>
        <taxon>Pseudomonadota</taxon>
        <taxon>Alphaproteobacteria</taxon>
        <taxon>Acetobacterales</taxon>
        <taxon>Acetobacteraceae</taxon>
        <taxon>environmental samples</taxon>
    </lineage>
</organism>
<dbReference type="SUPFAM" id="SSF89562">
    <property type="entry name" value="RraA-like"/>
    <property type="match status" value="1"/>
</dbReference>
<protein>
    <submittedName>
        <fullName evidence="1">Acyl transferase</fullName>
    </submittedName>
</protein>
<dbReference type="Pfam" id="PF03737">
    <property type="entry name" value="RraA-like"/>
    <property type="match status" value="1"/>
</dbReference>
<keyword evidence="1" id="KW-0808">Transferase</keyword>